<dbReference type="Gene3D" id="2.60.40.10">
    <property type="entry name" value="Immunoglobulins"/>
    <property type="match status" value="2"/>
</dbReference>
<evidence type="ECO:0000256" key="2">
    <source>
        <dbReference type="ARBA" id="ARBA00022475"/>
    </source>
</evidence>
<evidence type="ECO:0000256" key="6">
    <source>
        <dbReference type="ARBA" id="ARBA00022989"/>
    </source>
</evidence>
<protein>
    <submittedName>
        <fullName evidence="13">KIAA0319</fullName>
    </submittedName>
</protein>
<keyword evidence="4 11" id="KW-0732">Signal</keyword>
<proteinExistence type="predicted"/>
<organism evidence="13 14">
    <name type="scientific">Sparus aurata</name>
    <name type="common">Gilthead sea bream</name>
    <dbReference type="NCBI Taxonomy" id="8175"/>
    <lineage>
        <taxon>Eukaryota</taxon>
        <taxon>Metazoa</taxon>
        <taxon>Chordata</taxon>
        <taxon>Craniata</taxon>
        <taxon>Vertebrata</taxon>
        <taxon>Euteleostomi</taxon>
        <taxon>Actinopterygii</taxon>
        <taxon>Neopterygii</taxon>
        <taxon>Teleostei</taxon>
        <taxon>Neoteleostei</taxon>
        <taxon>Acanthomorphata</taxon>
        <taxon>Eupercaria</taxon>
        <taxon>Spariformes</taxon>
        <taxon>Sparidae</taxon>
        <taxon>Sparus</taxon>
    </lineage>
</organism>
<dbReference type="CDD" id="cd00146">
    <property type="entry name" value="PKD"/>
    <property type="match status" value="2"/>
</dbReference>
<dbReference type="PANTHER" id="PTHR46182">
    <property type="entry name" value="FI19480P1"/>
    <property type="match status" value="1"/>
</dbReference>
<evidence type="ECO:0000256" key="11">
    <source>
        <dbReference type="SAM" id="SignalP"/>
    </source>
</evidence>
<accession>A0A671WK82</accession>
<feature type="compositionally biased region" description="Basic residues" evidence="9">
    <location>
        <begin position="279"/>
        <end position="315"/>
    </location>
</feature>
<feature type="domain" description="MANSC" evidence="12">
    <location>
        <begin position="4"/>
        <end position="90"/>
    </location>
</feature>
<name>A0A671WK82_SPAAU</name>
<keyword evidence="8" id="KW-0325">Glycoprotein</keyword>
<evidence type="ECO:0000256" key="4">
    <source>
        <dbReference type="ARBA" id="ARBA00022729"/>
    </source>
</evidence>
<dbReference type="InterPro" id="IPR013980">
    <property type="entry name" value="MANSC_dom"/>
</dbReference>
<reference evidence="13" key="2">
    <citation type="submission" date="2025-08" db="UniProtKB">
        <authorList>
            <consortium name="Ensembl"/>
        </authorList>
    </citation>
    <scope>IDENTIFICATION</scope>
</reference>
<feature type="signal peptide" evidence="11">
    <location>
        <begin position="1"/>
        <end position="19"/>
    </location>
</feature>
<dbReference type="AlphaFoldDB" id="A0A671WK82"/>
<sequence>MWRNAFLLLLHMASQCWQGATFSEAVVSPEVESSGIMRVPGVSSLPQCVAACCDLPGYDLAWLFEGRCYILNCQKRENCRPRERPGADSVLAFLRRASPQTLVLQSLVRGEPYSGRWRPLSRSSEAPGDLEALKDLALFNGPQQDFPEYPEGSQEERGGPGSEVEVTEQTSLKGGDGFNQSEAADGPEREGGVAQNRGSSGGNISGGDEDKTRRPTADPPAAERTVSEYNNSDSEAHLLPSPADPPLMVSLGNPAAPTLPTVEPDASVSPKPTTGTAHTHTHTHTHQHTHTHTHTNTHTHQHTPTHTHTHTHTEKHHYGLSLDGSGSSDDRGIVSYHWDAVSGPPGLKLEGVDQAVATATGLQVGRYTFRLTVCDQEGATDSAALTVQVQEARSFPPVAHASGSHTLTLPNNSLVLRGSVTDGDQTEVQYLWVRDSQSPAAGDVLYSSDTQASLYLANLVEGTYLFQLRVTDAQARSSSATATVEVRPEPGGGEEVELEMLVSVSQVSVAQRDTVVRQLAALLHVLDSDIQVRALQGHSHLSTVLRFSVRGPSGPITSTRLVGLLRNQLLREKSDYLLFRVLRVDTVLCLLRCSGRGQCDPISKECTCDPFWTENLIRRYLGDGESNCEWRVLYVILTSFMLMVFILSVSWTFICCCRRRRQTKVRKKTKYTILDNMDEQERVELRPKFSIKHRSTEHNSSLMMSESELDSDQAIRNGNAFG</sequence>
<keyword evidence="6 10" id="KW-1133">Transmembrane helix</keyword>
<dbReference type="GO" id="GO:0031410">
    <property type="term" value="C:cytoplasmic vesicle"/>
    <property type="evidence" value="ECO:0007669"/>
    <property type="project" value="TreeGrafter"/>
</dbReference>
<evidence type="ECO:0000259" key="12">
    <source>
        <dbReference type="PROSITE" id="PS50986"/>
    </source>
</evidence>
<dbReference type="InterPro" id="IPR056502">
    <property type="entry name" value="KIAA0319-like_C"/>
</dbReference>
<reference evidence="13" key="3">
    <citation type="submission" date="2025-09" db="UniProtKB">
        <authorList>
            <consortium name="Ensembl"/>
        </authorList>
    </citation>
    <scope>IDENTIFICATION</scope>
</reference>
<gene>
    <name evidence="13" type="primary">LOC115566981</name>
</gene>
<dbReference type="GO" id="GO:0001764">
    <property type="term" value="P:neuron migration"/>
    <property type="evidence" value="ECO:0007669"/>
    <property type="project" value="TreeGrafter"/>
</dbReference>
<reference evidence="13" key="1">
    <citation type="submission" date="2021-04" db="EMBL/GenBank/DDBJ databases">
        <authorList>
            <consortium name="Wellcome Sanger Institute Data Sharing"/>
        </authorList>
    </citation>
    <scope>NUCLEOTIDE SEQUENCE [LARGE SCALE GENOMIC DNA]</scope>
</reference>
<keyword evidence="5" id="KW-0677">Repeat</keyword>
<comment type="subcellular location">
    <subcellularLocation>
        <location evidence="1">Cell membrane</location>
    </subcellularLocation>
</comment>
<feature type="region of interest" description="Disordered" evidence="9">
    <location>
        <begin position="141"/>
        <end position="326"/>
    </location>
</feature>
<evidence type="ECO:0000256" key="9">
    <source>
        <dbReference type="SAM" id="MobiDB-lite"/>
    </source>
</evidence>
<dbReference type="Ensembl" id="ENSSAUT00010040414.1">
    <property type="protein sequence ID" value="ENSSAUP00010038343.1"/>
    <property type="gene ID" value="ENSSAUG00010016198.1"/>
</dbReference>
<feature type="chain" id="PRO_5025620180" evidence="11">
    <location>
        <begin position="20"/>
        <end position="722"/>
    </location>
</feature>
<dbReference type="Pfam" id="PF23620">
    <property type="entry name" value="KIAA0319"/>
    <property type="match status" value="1"/>
</dbReference>
<keyword evidence="3 10" id="KW-0812">Transmembrane</keyword>
<dbReference type="PANTHER" id="PTHR46182:SF1">
    <property type="entry name" value="DYSLEXIA-ASSOCIATED PROTEIN KIAA0319"/>
    <property type="match status" value="1"/>
</dbReference>
<keyword evidence="2" id="KW-1003">Cell membrane</keyword>
<dbReference type="GeneTree" id="ENSGT00940000161462"/>
<dbReference type="Pfam" id="PF23597">
    <property type="entry name" value="KIAA0319_N"/>
    <property type="match status" value="1"/>
</dbReference>
<evidence type="ECO:0000256" key="10">
    <source>
        <dbReference type="SAM" id="Phobius"/>
    </source>
</evidence>
<dbReference type="InterPro" id="IPR035986">
    <property type="entry name" value="PKD_dom_sf"/>
</dbReference>
<evidence type="ECO:0000256" key="5">
    <source>
        <dbReference type="ARBA" id="ARBA00022737"/>
    </source>
</evidence>
<dbReference type="InterPro" id="IPR013783">
    <property type="entry name" value="Ig-like_fold"/>
</dbReference>
<dbReference type="GO" id="GO:0005886">
    <property type="term" value="C:plasma membrane"/>
    <property type="evidence" value="ECO:0007669"/>
    <property type="project" value="UniProtKB-SubCell"/>
</dbReference>
<dbReference type="SMART" id="SM00089">
    <property type="entry name" value="PKD"/>
    <property type="match status" value="2"/>
</dbReference>
<dbReference type="SMART" id="SM00765">
    <property type="entry name" value="MANEC"/>
    <property type="match status" value="1"/>
</dbReference>
<dbReference type="PROSITE" id="PS50986">
    <property type="entry name" value="MANSC"/>
    <property type="match status" value="1"/>
</dbReference>
<dbReference type="Proteomes" id="UP000472265">
    <property type="component" value="Chromosome 17"/>
</dbReference>
<evidence type="ECO:0000256" key="8">
    <source>
        <dbReference type="ARBA" id="ARBA00023180"/>
    </source>
</evidence>
<keyword evidence="14" id="KW-1185">Reference proteome</keyword>
<feature type="compositionally biased region" description="Polar residues" evidence="9">
    <location>
        <begin position="167"/>
        <end position="182"/>
    </location>
</feature>
<feature type="transmembrane region" description="Helical" evidence="10">
    <location>
        <begin position="632"/>
        <end position="657"/>
    </location>
</feature>
<evidence type="ECO:0000256" key="1">
    <source>
        <dbReference type="ARBA" id="ARBA00004236"/>
    </source>
</evidence>
<dbReference type="InterPro" id="IPR022409">
    <property type="entry name" value="PKD/Chitinase_dom"/>
</dbReference>
<dbReference type="InterPro" id="IPR029865">
    <property type="entry name" value="KIAA0319-like"/>
</dbReference>
<evidence type="ECO:0000313" key="14">
    <source>
        <dbReference type="Proteomes" id="UP000472265"/>
    </source>
</evidence>
<dbReference type="Pfam" id="PF22352">
    <property type="entry name" value="K319L-like_PKD"/>
    <property type="match status" value="2"/>
</dbReference>
<dbReference type="InterPro" id="IPR011106">
    <property type="entry name" value="MANSC_N"/>
</dbReference>
<evidence type="ECO:0000256" key="7">
    <source>
        <dbReference type="ARBA" id="ARBA00023136"/>
    </source>
</evidence>
<evidence type="ECO:0000256" key="3">
    <source>
        <dbReference type="ARBA" id="ARBA00022692"/>
    </source>
</evidence>
<dbReference type="SUPFAM" id="SSF49299">
    <property type="entry name" value="PKD domain"/>
    <property type="match status" value="2"/>
</dbReference>
<keyword evidence="7 10" id="KW-0472">Membrane</keyword>
<evidence type="ECO:0000313" key="13">
    <source>
        <dbReference type="Ensembl" id="ENSSAUP00010038343.1"/>
    </source>
</evidence>
<dbReference type="FunFam" id="2.60.40.10:FF:000061">
    <property type="entry name" value="Dyslexia-associated protein KIAA0319 homolog"/>
    <property type="match status" value="1"/>
</dbReference>